<reference evidence="8 9" key="1">
    <citation type="submission" date="2016-04" db="EMBL/GenBank/DDBJ databases">
        <title>Complete genome sequence of Thermococcus siculi type strain RG-20.</title>
        <authorList>
            <person name="Oger P.M."/>
        </authorList>
    </citation>
    <scope>NUCLEOTIDE SEQUENCE [LARGE SCALE GENOMIC DNA]</scope>
    <source>
        <strain evidence="8 9">RG-20</strain>
    </source>
</reference>
<evidence type="ECO:0000313" key="8">
    <source>
        <dbReference type="EMBL" id="ASJ09413.1"/>
    </source>
</evidence>
<gene>
    <name evidence="8" type="ORF">A3L11_09300</name>
</gene>
<dbReference type="KEGG" id="tsl:A3L11_09300"/>
<dbReference type="InterPro" id="IPR010156">
    <property type="entry name" value="CRISPR-assoc_prot_Cas6"/>
</dbReference>
<feature type="domain" description="CRISPR associated protein Cas6 C-terminal" evidence="7">
    <location>
        <begin position="107"/>
        <end position="233"/>
    </location>
</feature>
<keyword evidence="2" id="KW-0694">RNA-binding</keyword>
<evidence type="ECO:0000256" key="3">
    <source>
        <dbReference type="ARBA" id="ARBA00023118"/>
    </source>
</evidence>
<organism evidence="8 9">
    <name type="scientific">Thermococcus siculi</name>
    <dbReference type="NCBI Taxonomy" id="72803"/>
    <lineage>
        <taxon>Archaea</taxon>
        <taxon>Methanobacteriati</taxon>
        <taxon>Methanobacteriota</taxon>
        <taxon>Thermococci</taxon>
        <taxon>Thermococcales</taxon>
        <taxon>Thermococcaceae</taxon>
        <taxon>Thermococcus</taxon>
    </lineage>
</organism>
<dbReference type="InterPro" id="IPR045747">
    <property type="entry name" value="CRISPR-assoc_prot_Cas6_N_sf"/>
</dbReference>
<feature type="active site" description="Proton donor" evidence="6">
    <location>
        <position position="39"/>
    </location>
</feature>
<comment type="similarity">
    <text evidence="1 4">Belongs to the CRISPR-associated protein Cas6/Cse3/CasE family.</text>
</comment>
<evidence type="ECO:0000256" key="4">
    <source>
        <dbReference type="PIRNR" id="PIRNR005054"/>
    </source>
</evidence>
<dbReference type="GeneID" id="33318433"/>
<dbReference type="GO" id="GO:0016788">
    <property type="term" value="F:hydrolase activity, acting on ester bonds"/>
    <property type="evidence" value="ECO:0007669"/>
    <property type="project" value="InterPro"/>
</dbReference>
<dbReference type="PANTHER" id="PTHR36984:SF1">
    <property type="entry name" value="CRISPR-ASSOCIATED ENDORIBONUCLEASE CAS6 1"/>
    <property type="match status" value="1"/>
</dbReference>
<evidence type="ECO:0000256" key="5">
    <source>
        <dbReference type="PIRSR" id="PIRSR005054-1"/>
    </source>
</evidence>
<dbReference type="EMBL" id="CP015103">
    <property type="protein sequence ID" value="ASJ09413.1"/>
    <property type="molecule type" value="Genomic_DNA"/>
</dbReference>
<feature type="active site" description="Proton acceptor" evidence="6">
    <location>
        <position position="27"/>
    </location>
</feature>
<sequence length="241" mass="28917">MRIKLSLQPTDGEFNQPNKHAVQGFIYNMLRDTRYEERHDEPRFKFFTFSDFFRDRKGRLTFIISSPERGFINALYSKLKKREHVYIGKHQLKLLEVTKFDVPLRNRFQTGSPIVIYKNSRENEYFKLHTHLDLRFFLERLKDNAERKYNAFYDDDFILEGPLFDRIIPKVRNNNKLDVYVKVVKNGRPFPVIGSNWELLEKERIEPHERRFYRFIMEAGLGEKNSLGFGFINPIRGEGRA</sequence>
<dbReference type="NCBIfam" id="TIGR01877">
    <property type="entry name" value="cas_cas6"/>
    <property type="match status" value="1"/>
</dbReference>
<protein>
    <recommendedName>
        <fullName evidence="4">CRISPR-associated endoribonuclease</fullName>
    </recommendedName>
</protein>
<evidence type="ECO:0000256" key="2">
    <source>
        <dbReference type="ARBA" id="ARBA00022884"/>
    </source>
</evidence>
<comment type="function">
    <text evidence="4">CRISPR (clustered regularly interspaced short palindromic repeat), is an adaptive immune system that provides protection against mobile genetic elements (viruses, transposable elements and conjugative plasmids). CRISPR clusters contain sequences complementary to antecedent mobile elements and target invading nucleic acids. CRISPR clusters are transcribed and processed into CRISPR RNA (crRNA).</text>
</comment>
<evidence type="ECO:0000256" key="6">
    <source>
        <dbReference type="PIRSR" id="PIRSR005054-50"/>
    </source>
</evidence>
<evidence type="ECO:0000256" key="1">
    <source>
        <dbReference type="ARBA" id="ARBA00005937"/>
    </source>
</evidence>
<dbReference type="CDD" id="cd21140">
    <property type="entry name" value="Cas6_I-like"/>
    <property type="match status" value="1"/>
</dbReference>
<dbReference type="Proteomes" id="UP000250125">
    <property type="component" value="Chromosome"/>
</dbReference>
<keyword evidence="3" id="KW-0051">Antiviral defense</keyword>
<dbReference type="Gene3D" id="3.30.70.1890">
    <property type="match status" value="1"/>
</dbReference>
<accession>A0A2Z2MZ54</accession>
<keyword evidence="9" id="KW-1185">Reference proteome</keyword>
<dbReference type="PANTHER" id="PTHR36984">
    <property type="entry name" value="CRISPR-ASSOCIATED ENDORIBONUCLEASE CAS6 1"/>
    <property type="match status" value="1"/>
</dbReference>
<proteinExistence type="inferred from homology"/>
<dbReference type="PIRSF" id="PIRSF005054">
    <property type="entry name" value="PF1131"/>
    <property type="match status" value="1"/>
</dbReference>
<evidence type="ECO:0000259" key="7">
    <source>
        <dbReference type="Pfam" id="PF01881"/>
    </source>
</evidence>
<evidence type="ECO:0000313" key="9">
    <source>
        <dbReference type="Proteomes" id="UP000250125"/>
    </source>
</evidence>
<dbReference type="GO" id="GO:0051607">
    <property type="term" value="P:defense response to virus"/>
    <property type="evidence" value="ECO:0007669"/>
    <property type="project" value="UniProtKB-KW"/>
</dbReference>
<dbReference type="InterPro" id="IPR049435">
    <property type="entry name" value="Cas_Cas6_C"/>
</dbReference>
<dbReference type="RefSeq" id="WP_088856641.1">
    <property type="nucleotide sequence ID" value="NZ_CP015103.1"/>
</dbReference>
<feature type="site" description="Transition state stabilizer" evidence="5">
    <location>
        <position position="45"/>
    </location>
</feature>
<dbReference type="OrthoDB" id="43942at2157"/>
<dbReference type="AlphaFoldDB" id="A0A2Z2MZ54"/>
<dbReference type="GO" id="GO:0003723">
    <property type="term" value="F:RNA binding"/>
    <property type="evidence" value="ECO:0007669"/>
    <property type="project" value="UniProtKB-KW"/>
</dbReference>
<name>A0A2Z2MZ54_9EURY</name>
<dbReference type="Gene3D" id="3.30.70.1900">
    <property type="match status" value="1"/>
</dbReference>
<dbReference type="Pfam" id="PF01881">
    <property type="entry name" value="Cas_Cas6_C"/>
    <property type="match status" value="1"/>
</dbReference>